<feature type="region of interest" description="Disordered" evidence="14">
    <location>
        <begin position="417"/>
        <end position="493"/>
    </location>
</feature>
<evidence type="ECO:0000256" key="3">
    <source>
        <dbReference type="ARBA" id="ARBA00019805"/>
    </source>
</evidence>
<keyword evidence="10 12" id="KW-0234">DNA repair</keyword>
<dbReference type="InterPro" id="IPR000330">
    <property type="entry name" value="SNF2_N"/>
</dbReference>
<comment type="catalytic activity">
    <reaction evidence="12">
        <text>ATP + H2O = ADP + phosphate + H(+)</text>
        <dbReference type="Rhea" id="RHEA:13065"/>
        <dbReference type="ChEBI" id="CHEBI:15377"/>
        <dbReference type="ChEBI" id="CHEBI:15378"/>
        <dbReference type="ChEBI" id="CHEBI:30616"/>
        <dbReference type="ChEBI" id="CHEBI:43474"/>
        <dbReference type="ChEBI" id="CHEBI:456216"/>
    </reaction>
</comment>
<dbReference type="PROSITE" id="PS51413">
    <property type="entry name" value="DBINO"/>
    <property type="match status" value="1"/>
</dbReference>
<evidence type="ECO:0000256" key="10">
    <source>
        <dbReference type="ARBA" id="ARBA00023204"/>
    </source>
</evidence>
<dbReference type="GO" id="GO:0006281">
    <property type="term" value="P:DNA repair"/>
    <property type="evidence" value="ECO:0007669"/>
    <property type="project" value="UniProtKB-UniRule"/>
</dbReference>
<feature type="compositionally biased region" description="Gly residues" evidence="14">
    <location>
        <begin position="135"/>
        <end position="144"/>
    </location>
</feature>
<dbReference type="Pfam" id="PF00176">
    <property type="entry name" value="SNF2-rel_dom"/>
    <property type="match status" value="1"/>
</dbReference>
<evidence type="ECO:0000256" key="13">
    <source>
        <dbReference type="SAM" id="Coils"/>
    </source>
</evidence>
<evidence type="ECO:0000259" key="17">
    <source>
        <dbReference type="PROSITE" id="PS51413"/>
    </source>
</evidence>
<keyword evidence="6 12" id="KW-0378">Hydrolase</keyword>
<dbReference type="PROSITE" id="PS51192">
    <property type="entry name" value="HELICASE_ATP_BIND_1"/>
    <property type="match status" value="1"/>
</dbReference>
<comment type="subcellular location">
    <subcellularLocation>
        <location evidence="1 12">Nucleus</location>
    </subcellularLocation>
</comment>
<dbReference type="GO" id="GO:0016887">
    <property type="term" value="F:ATP hydrolysis activity"/>
    <property type="evidence" value="ECO:0007669"/>
    <property type="project" value="TreeGrafter"/>
</dbReference>
<dbReference type="CDD" id="cd18793">
    <property type="entry name" value="SF2_C_SNF"/>
    <property type="match status" value="1"/>
</dbReference>
<keyword evidence="4" id="KW-0547">Nucleotide-binding</keyword>
<comment type="domain">
    <text evidence="12">The DBINO region is involved in binding to DNA.</text>
</comment>
<dbReference type="InterPro" id="IPR020838">
    <property type="entry name" value="DBINO"/>
</dbReference>
<evidence type="ECO:0000256" key="14">
    <source>
        <dbReference type="SAM" id="MobiDB-lite"/>
    </source>
</evidence>
<gene>
    <name evidence="18" type="ORF">RHS01_04627</name>
</gene>
<feature type="coiled-coil region" evidence="13">
    <location>
        <begin position="298"/>
        <end position="342"/>
    </location>
</feature>
<name>A0A8H7IEQ3_9AGAM</name>
<dbReference type="InterPro" id="IPR027417">
    <property type="entry name" value="P-loop_NTPase"/>
</dbReference>
<dbReference type="Gene3D" id="3.40.50.300">
    <property type="entry name" value="P-loop containing nucleotide triphosphate hydrolases"/>
    <property type="match status" value="2"/>
</dbReference>
<evidence type="ECO:0000256" key="8">
    <source>
        <dbReference type="ARBA" id="ARBA00023125"/>
    </source>
</evidence>
<evidence type="ECO:0000259" key="15">
    <source>
        <dbReference type="PROSITE" id="PS51192"/>
    </source>
</evidence>
<keyword evidence="7 12" id="KW-0067">ATP-binding</keyword>
<dbReference type="GO" id="GO:0042393">
    <property type="term" value="F:histone binding"/>
    <property type="evidence" value="ECO:0007669"/>
    <property type="project" value="TreeGrafter"/>
</dbReference>
<dbReference type="GO" id="GO:0005524">
    <property type="term" value="F:ATP binding"/>
    <property type="evidence" value="ECO:0007669"/>
    <property type="project" value="UniProtKB-UniRule"/>
</dbReference>
<dbReference type="SMART" id="SM00490">
    <property type="entry name" value="HELICc"/>
    <property type="match status" value="1"/>
</dbReference>
<evidence type="ECO:0000256" key="9">
    <source>
        <dbReference type="ARBA" id="ARBA00023159"/>
    </source>
</evidence>
<evidence type="ECO:0000259" key="16">
    <source>
        <dbReference type="PROSITE" id="PS51194"/>
    </source>
</evidence>
<accession>A0A8H7IEQ3</accession>
<keyword evidence="11" id="KW-0539">Nucleus</keyword>
<feature type="domain" description="Helicase C-terminal" evidence="16">
    <location>
        <begin position="1008"/>
        <end position="1166"/>
    </location>
</feature>
<dbReference type="PANTHER" id="PTHR45685">
    <property type="entry name" value="HELICASE SRCAP-RELATED"/>
    <property type="match status" value="1"/>
</dbReference>
<dbReference type="GO" id="GO:0031011">
    <property type="term" value="C:Ino80 complex"/>
    <property type="evidence" value="ECO:0007669"/>
    <property type="project" value="UniProtKB-UniRule"/>
</dbReference>
<feature type="compositionally biased region" description="Polar residues" evidence="14">
    <location>
        <begin position="1230"/>
        <end position="1240"/>
    </location>
</feature>
<dbReference type="EC" id="3.6.4.-" evidence="12"/>
<dbReference type="Pfam" id="PF00271">
    <property type="entry name" value="Helicase_C"/>
    <property type="match status" value="1"/>
</dbReference>
<reference evidence="18" key="1">
    <citation type="submission" date="2020-09" db="EMBL/GenBank/DDBJ databases">
        <title>Comparative genome analyses of four rice-infecting Rhizoctonia solani isolates reveal extensive enrichment of homogalacturonan modification genes.</title>
        <authorList>
            <person name="Lee D.-Y."/>
            <person name="Jeon J."/>
            <person name="Kim K.-T."/>
            <person name="Cheong K."/>
            <person name="Song H."/>
            <person name="Choi G."/>
            <person name="Ko J."/>
            <person name="Opiyo S.O."/>
            <person name="Zuo S."/>
            <person name="Madhav S."/>
            <person name="Lee Y.-H."/>
            <person name="Wang G.-L."/>
        </authorList>
    </citation>
    <scope>NUCLEOTIDE SEQUENCE</scope>
    <source>
        <strain evidence="18">AG1-IA B2</strain>
    </source>
</reference>
<evidence type="ECO:0000256" key="7">
    <source>
        <dbReference type="ARBA" id="ARBA00022840"/>
    </source>
</evidence>
<comment type="subunit">
    <text evidence="12">Component of the INO80 chromatin-remodeling complex.</text>
</comment>
<feature type="compositionally biased region" description="Acidic residues" evidence="14">
    <location>
        <begin position="443"/>
        <end position="457"/>
    </location>
</feature>
<dbReference type="SUPFAM" id="SSF52540">
    <property type="entry name" value="P-loop containing nucleoside triphosphate hydrolases"/>
    <property type="match status" value="1"/>
</dbReference>
<evidence type="ECO:0000313" key="18">
    <source>
        <dbReference type="EMBL" id="KAF8756195.1"/>
    </source>
</evidence>
<dbReference type="InterPro" id="IPR014001">
    <property type="entry name" value="Helicase_ATP-bd"/>
</dbReference>
<dbReference type="Proteomes" id="UP000614334">
    <property type="component" value="Unassembled WGS sequence"/>
</dbReference>
<dbReference type="GO" id="GO:0003677">
    <property type="term" value="F:DNA binding"/>
    <property type="evidence" value="ECO:0007669"/>
    <property type="project" value="UniProtKB-UniRule"/>
</dbReference>
<evidence type="ECO:0000313" key="19">
    <source>
        <dbReference type="Proteomes" id="UP000614334"/>
    </source>
</evidence>
<evidence type="ECO:0000256" key="4">
    <source>
        <dbReference type="ARBA" id="ARBA00022741"/>
    </source>
</evidence>
<keyword evidence="9" id="KW-0010">Activator</keyword>
<keyword evidence="8 12" id="KW-0238">DNA-binding</keyword>
<feature type="domain" description="Helicase ATP-binding" evidence="15">
    <location>
        <begin position="516"/>
        <end position="620"/>
    </location>
</feature>
<feature type="compositionally biased region" description="Basic and acidic residues" evidence="14">
    <location>
        <begin position="417"/>
        <end position="442"/>
    </location>
</feature>
<dbReference type="InterPro" id="IPR050520">
    <property type="entry name" value="INO80/SWR1_helicase"/>
</dbReference>
<keyword evidence="13" id="KW-0175">Coiled coil</keyword>
<evidence type="ECO:0000256" key="5">
    <source>
        <dbReference type="ARBA" id="ARBA00022763"/>
    </source>
</evidence>
<dbReference type="PANTHER" id="PTHR45685:SF2">
    <property type="entry name" value="CHROMATIN-REMODELING ATPASE INO80"/>
    <property type="match status" value="1"/>
</dbReference>
<feature type="region of interest" description="Disordered" evidence="14">
    <location>
        <begin position="1215"/>
        <end position="1289"/>
    </location>
</feature>
<dbReference type="Pfam" id="PF13892">
    <property type="entry name" value="DBINO"/>
    <property type="match status" value="1"/>
</dbReference>
<dbReference type="InterPro" id="IPR001650">
    <property type="entry name" value="Helicase_C-like"/>
</dbReference>
<dbReference type="PROSITE" id="PS51194">
    <property type="entry name" value="HELICASE_CTER"/>
    <property type="match status" value="1"/>
</dbReference>
<organism evidence="18 19">
    <name type="scientific">Rhizoctonia solani</name>
    <dbReference type="NCBI Taxonomy" id="456999"/>
    <lineage>
        <taxon>Eukaryota</taxon>
        <taxon>Fungi</taxon>
        <taxon>Dikarya</taxon>
        <taxon>Basidiomycota</taxon>
        <taxon>Agaricomycotina</taxon>
        <taxon>Agaricomycetes</taxon>
        <taxon>Cantharellales</taxon>
        <taxon>Ceratobasidiaceae</taxon>
        <taxon>Rhizoctonia</taxon>
    </lineage>
</organism>
<evidence type="ECO:0000256" key="1">
    <source>
        <dbReference type="ARBA" id="ARBA00004123"/>
    </source>
</evidence>
<comment type="caution">
    <text evidence="18">The sequence shown here is derived from an EMBL/GenBank/DDBJ whole genome shotgun (WGS) entry which is preliminary data.</text>
</comment>
<dbReference type="EMBL" id="JACYCF010000007">
    <property type="protein sequence ID" value="KAF8756195.1"/>
    <property type="molecule type" value="Genomic_DNA"/>
</dbReference>
<feature type="compositionally biased region" description="Low complexity" evidence="14">
    <location>
        <begin position="202"/>
        <end position="212"/>
    </location>
</feature>
<evidence type="ECO:0000256" key="2">
    <source>
        <dbReference type="ARBA" id="ARBA00007025"/>
    </source>
</evidence>
<feature type="region of interest" description="Disordered" evidence="14">
    <location>
        <begin position="1"/>
        <end position="212"/>
    </location>
</feature>
<comment type="function">
    <text evidence="12">ATPase component of the INO80 complex which remodels chromatin by shifting nucleosomes and is involved in DNA repair.</text>
</comment>
<dbReference type="GO" id="GO:0006338">
    <property type="term" value="P:chromatin remodeling"/>
    <property type="evidence" value="ECO:0007669"/>
    <property type="project" value="UniProtKB-UniRule"/>
</dbReference>
<evidence type="ECO:0000256" key="6">
    <source>
        <dbReference type="ARBA" id="ARBA00022801"/>
    </source>
</evidence>
<feature type="domain" description="DBINO" evidence="17">
    <location>
        <begin position="247"/>
        <end position="356"/>
    </location>
</feature>
<keyword evidence="5 12" id="KW-0227">DNA damage</keyword>
<comment type="similarity">
    <text evidence="2 12">Belongs to the SNF2/RAD54 helicase family.</text>
</comment>
<dbReference type="InterPro" id="IPR049730">
    <property type="entry name" value="SNF2/RAD54-like_C"/>
</dbReference>
<feature type="compositionally biased region" description="Basic and acidic residues" evidence="14">
    <location>
        <begin position="51"/>
        <end position="65"/>
    </location>
</feature>
<dbReference type="Gene3D" id="3.40.50.10810">
    <property type="entry name" value="Tandem AAA-ATPase domain"/>
    <property type="match status" value="1"/>
</dbReference>
<proteinExistence type="inferred from homology"/>
<protein>
    <recommendedName>
        <fullName evidence="3 12">Chromatin-remodeling ATPase INO80</fullName>
        <ecNumber evidence="12">3.6.4.-</ecNumber>
    </recommendedName>
</protein>
<dbReference type="InterPro" id="IPR038718">
    <property type="entry name" value="SNF2-like_sf"/>
</dbReference>
<evidence type="ECO:0000256" key="11">
    <source>
        <dbReference type="ARBA" id="ARBA00023242"/>
    </source>
</evidence>
<evidence type="ECO:0000256" key="12">
    <source>
        <dbReference type="RuleBase" id="RU368001"/>
    </source>
</evidence>
<feature type="compositionally biased region" description="Basic and acidic residues" evidence="14">
    <location>
        <begin position="13"/>
        <end position="29"/>
    </location>
</feature>
<sequence length="1289" mass="145307">MDTSVMTAAELNAAERAEAERRRQEHSRPEGGAASPRFRLRAMSPAYYPDEQERERERSRAHNRDAALLLEDDLGLRSPDRAKKRPHPHEPPSPSSKKRRPEITAASYPHLHRSPPPVVVPTPSSTRARGKGSRGGRGSRGGKVPGTRPPPATDSANPDEPDTKPKIKRPRKSKNGVDTGLPESFYPSVVPSRLQVPDDSESAASSPAGTPFIPLDSPLPSLPVVGKVDHATLVKRAIQLEENQRKIWVSLARKDIPKAYKLQASSYQTKLLQNKKLSSLVASYAKKPFGRTIATTKLTQHDREEKDLRKKAEKAQVDRAKVEEEKREAQRQARKLEFLISQTELYSHFVGNKLKTRRRNGFTTSVSAPAEKSAAIRHIEEDGDQAPNALPAINFTDADERNLHRHAAQNAREAIDAAKQRAKEFDEARKREFEEARKNNERMDEDEDDDGNGESDPDAQPGKPLVDSDCSIHFPSRLSRRNPPNLGSLPRHRPCLDTSQLATRAYSIRPCTQDASLLGKSKTAQLRKFWNKKQICYDKDAPFHVLVTSYQLVVADEKYFQRVKWQYMVLDEAQAIKSSSSARWKTLLGFNCRNRLLLTGTPVQNSMQELWALLHFIMPSLFDSHDEFSEWFSKDIESAAENKGSQLNEHQLRRLHMILKPFMLRRIEQDIFCDLSPRQRALYRGLRANVSIAELLERANNLGDADSARSLMNLVMQFRKVCSIPSMALLTLFFSSSPPNSAGLFHFLWSFWNLAREGDLLYCPDSAVNPINFQLPRIFERDGGLVHLPGYGTRAGFENRWFGCDASLWTRDRLVGCGWLSLLGLGANDVWEYCALRRMEQLIWGAKRERDLEELGGFASDPEFSSYSVAPKYVIPRRNYQYLEIAEGYPKLADIRSELWSQSCMSRPLMFWRTEGAIATPIVPWMSDRMFVERSRRTLEAPRESLLLFGLPRSLKEAPSAVGIWNNQFSIVPSSGLLAASRAEQLPVTPMHIPEAKRLIYDSAKLARLDTLLTELKAGGHRVLIYFQMTRMIDLMEEYLVYRQYSYLRLDGGSKLEDRRDMVRDWQTNPNIFVFLLSTRAGGLGINLTAADTVVFYDHDWNPSNDAQAMDRAHRLGQTRQVTVYRLITKGTIDERIVQLARVKKDVQDIVVGNKQFTEATTSKEIVSLLLDDDQLANLATKGMPDTQAQVSGSSTLMASNRDLWADEGDEFFGSSTLAAPKENVDEPTPSATGMNTPNAMSEPVYGRGLKKDGTRKLKPGRKTGPGGSKAERRKKRGPITGDTLPDEL</sequence>